<evidence type="ECO:0000259" key="9">
    <source>
        <dbReference type="SMART" id="SM00790"/>
    </source>
</evidence>
<evidence type="ECO:0000256" key="5">
    <source>
        <dbReference type="ARBA" id="ARBA00023002"/>
    </source>
</evidence>
<dbReference type="GO" id="GO:0016625">
    <property type="term" value="F:oxidoreductase activity, acting on the aldehyde or oxo group of donors, iron-sulfur protein as acceptor"/>
    <property type="evidence" value="ECO:0007669"/>
    <property type="project" value="InterPro"/>
</dbReference>
<keyword evidence="4" id="KW-0479">Metal-binding</keyword>
<reference evidence="10" key="1">
    <citation type="journal article" date="2020" name="mSystems">
        <title>Genome- and Community-Level Interaction Insights into Carbon Utilization and Element Cycling Functions of Hydrothermarchaeota in Hydrothermal Sediment.</title>
        <authorList>
            <person name="Zhou Z."/>
            <person name="Liu Y."/>
            <person name="Xu W."/>
            <person name="Pan J."/>
            <person name="Luo Z.H."/>
            <person name="Li M."/>
        </authorList>
    </citation>
    <scope>NUCLEOTIDE SEQUENCE [LARGE SCALE GENOMIC DNA]</scope>
    <source>
        <strain evidence="10">SpSt-754</strain>
    </source>
</reference>
<dbReference type="InterPro" id="IPR036021">
    <property type="entry name" value="Tungsten_al_ferr_oxy-like_C"/>
</dbReference>
<evidence type="ECO:0000256" key="3">
    <source>
        <dbReference type="ARBA" id="ARBA00022485"/>
    </source>
</evidence>
<dbReference type="Pfam" id="PF01314">
    <property type="entry name" value="AFOR_C"/>
    <property type="match status" value="1"/>
</dbReference>
<evidence type="ECO:0000256" key="4">
    <source>
        <dbReference type="ARBA" id="ARBA00022723"/>
    </source>
</evidence>
<dbReference type="SMART" id="SM00790">
    <property type="entry name" value="AFOR_N"/>
    <property type="match status" value="1"/>
</dbReference>
<accession>A0A7V3KN45</accession>
<dbReference type="GO" id="GO:0009055">
    <property type="term" value="F:electron transfer activity"/>
    <property type="evidence" value="ECO:0007669"/>
    <property type="project" value="InterPro"/>
</dbReference>
<dbReference type="PANTHER" id="PTHR30038">
    <property type="entry name" value="ALDEHYDE FERREDOXIN OXIDOREDUCTASE"/>
    <property type="match status" value="1"/>
</dbReference>
<dbReference type="InterPro" id="IPR013985">
    <property type="entry name" value="Ald_Fedxn_OxRdtase_dom3"/>
</dbReference>
<evidence type="ECO:0000256" key="6">
    <source>
        <dbReference type="ARBA" id="ARBA00023004"/>
    </source>
</evidence>
<dbReference type="InterPro" id="IPR013983">
    <property type="entry name" value="Ald_Fedxn_OxRdtase_N"/>
</dbReference>
<dbReference type="InterPro" id="IPR013984">
    <property type="entry name" value="Ald_Fedxn_OxRdtase_dom2"/>
</dbReference>
<evidence type="ECO:0000256" key="7">
    <source>
        <dbReference type="ARBA" id="ARBA00023014"/>
    </source>
</evidence>
<dbReference type="SUPFAM" id="SSF56228">
    <property type="entry name" value="Aldehyde ferredoxin oxidoreductase, N-terminal domain"/>
    <property type="match status" value="1"/>
</dbReference>
<dbReference type="InterPro" id="IPR001203">
    <property type="entry name" value="OxRdtase_Ald_Fedxn_C"/>
</dbReference>
<gene>
    <name evidence="10" type="ORF">ENV38_02605</name>
</gene>
<name>A0A7V3KN45_UNCW3</name>
<evidence type="ECO:0000256" key="2">
    <source>
        <dbReference type="ARBA" id="ARBA00011032"/>
    </source>
</evidence>
<comment type="similarity">
    <text evidence="2">Belongs to the AOR/FOR family.</text>
</comment>
<sequence length="599" mass="66083">MSFRILRVNLSNRTFYVEELSEEVFKKFLLGRGIGDYILYKEVNPAIDPYSSENKLVFATGPFSGTTVPGAARLSAVTKSPLTGTITSTNAGGHFGMEMALDDYHVIIIEGASDSPVYLFVKGDEVIFGDASKLWGKTTSESDTLLKKLTHPKSKTLVIGPAGENLSPIAGIFVDGHRALGRGGAGGVMGSKKLKGIAILGKSKIEFKGNAQRYKALINKIYGYLRQSEGLKRFEAFGTTGNVRTINLAGSFPTRNFRNSYLEDYENINGTEVNRLYLVKAGACAQCPVSCNRITKVEYDGKVYLVSGPEYETLWSFGGATGVTDLKYVILAHHLANEYGFDGISLGSTIACLMDLYEDGHVKDLPFEAKFGDGEAMVKLIELAGKNEGIGALIKEGSLKLASHFGHPEYSMSVKGQEIPAYDPRGIKGMGIGYATSTRGACHLRGFNTSQEVYNAPDPEYRLKYTDEKLDFLIHNQNMRALQDSLGVCAFVGGYYELEDYSTLVESLWGISIGPEDLYRVGERVWNIENLYNRKAGISRVQDTLPERIFSLPVKSGPSSGEVYDKSEFERLLNLYYQKRGWNQEGWPEFSKLRELGIE</sequence>
<comment type="caution">
    <text evidence="10">The sequence shown here is derived from an EMBL/GenBank/DDBJ whole genome shotgun (WGS) entry which is preliminary data.</text>
</comment>
<comment type="cofactor">
    <cofactor evidence="1">
        <name>[4Fe-4S] cluster</name>
        <dbReference type="ChEBI" id="CHEBI:49883"/>
    </cofactor>
</comment>
<evidence type="ECO:0000256" key="8">
    <source>
        <dbReference type="ARBA" id="ARBA00049934"/>
    </source>
</evidence>
<dbReference type="Gene3D" id="1.10.569.10">
    <property type="entry name" value="Aldehyde Ferredoxin Oxidoreductase Protein, subunit A, domain 2"/>
    <property type="match status" value="1"/>
</dbReference>
<protein>
    <submittedName>
        <fullName evidence="10">Aldehyde ferredoxin oxidoreductase</fullName>
    </submittedName>
</protein>
<dbReference type="GO" id="GO:0046872">
    <property type="term" value="F:metal ion binding"/>
    <property type="evidence" value="ECO:0007669"/>
    <property type="project" value="UniProtKB-KW"/>
</dbReference>
<dbReference type="Gene3D" id="3.60.9.10">
    <property type="entry name" value="Aldehyde ferredoxin oxidoreductase, N-terminal domain"/>
    <property type="match status" value="1"/>
</dbReference>
<dbReference type="InterPro" id="IPR051919">
    <property type="entry name" value="W-dependent_AOR"/>
</dbReference>
<evidence type="ECO:0000256" key="1">
    <source>
        <dbReference type="ARBA" id="ARBA00001966"/>
    </source>
</evidence>
<dbReference type="Pfam" id="PF02730">
    <property type="entry name" value="AFOR_N"/>
    <property type="match status" value="1"/>
</dbReference>
<organism evidence="10">
    <name type="scientific">candidate division WOR-3 bacterium</name>
    <dbReference type="NCBI Taxonomy" id="2052148"/>
    <lineage>
        <taxon>Bacteria</taxon>
        <taxon>Bacteria division WOR-3</taxon>
    </lineage>
</organism>
<dbReference type="SUPFAM" id="SSF48310">
    <property type="entry name" value="Aldehyde ferredoxin oxidoreductase, C-terminal domains"/>
    <property type="match status" value="1"/>
</dbReference>
<evidence type="ECO:0000313" key="10">
    <source>
        <dbReference type="EMBL" id="HGB35783.1"/>
    </source>
</evidence>
<keyword evidence="7" id="KW-0411">Iron-sulfur</keyword>
<feature type="domain" description="Aldehyde ferredoxin oxidoreductase N-terminal" evidence="9">
    <location>
        <begin position="1"/>
        <end position="203"/>
    </location>
</feature>
<keyword evidence="3" id="KW-0004">4Fe-4S</keyword>
<dbReference type="GO" id="GO:0051539">
    <property type="term" value="F:4 iron, 4 sulfur cluster binding"/>
    <property type="evidence" value="ECO:0007669"/>
    <property type="project" value="UniProtKB-KW"/>
</dbReference>
<keyword evidence="5" id="KW-0560">Oxidoreductase</keyword>
<dbReference type="PANTHER" id="PTHR30038:SF0">
    <property type="entry name" value="TUNGSTEN-CONTAINING ALDEHYDE FERREDOXIN OXIDOREDUCTASE"/>
    <property type="match status" value="1"/>
</dbReference>
<proteinExistence type="inferred from homology"/>
<dbReference type="Gene3D" id="1.10.599.10">
    <property type="entry name" value="Aldehyde Ferredoxin Oxidoreductase Protein, subunit A, domain 3"/>
    <property type="match status" value="1"/>
</dbReference>
<comment type="cofactor">
    <cofactor evidence="8">
        <name>tungstopterin</name>
        <dbReference type="ChEBI" id="CHEBI:30402"/>
    </cofactor>
</comment>
<dbReference type="AlphaFoldDB" id="A0A7V3KN45"/>
<keyword evidence="6" id="KW-0408">Iron</keyword>
<dbReference type="EMBL" id="DTGD01000099">
    <property type="protein sequence ID" value="HGB35783.1"/>
    <property type="molecule type" value="Genomic_DNA"/>
</dbReference>
<dbReference type="InterPro" id="IPR036503">
    <property type="entry name" value="Ald_Fedxn_OxRdtase_N_sf"/>
</dbReference>